<evidence type="ECO:0000313" key="12">
    <source>
        <dbReference type="EMBL" id="GAX90698.1"/>
    </source>
</evidence>
<comment type="similarity">
    <text evidence="2">In the central section; belongs to the CRISPR-associated helicase Cas3 family.</text>
</comment>
<dbReference type="GO" id="GO:0004519">
    <property type="term" value="F:endonuclease activity"/>
    <property type="evidence" value="ECO:0007669"/>
    <property type="project" value="UniProtKB-KW"/>
</dbReference>
<dbReference type="SMART" id="SM00487">
    <property type="entry name" value="DEXDc"/>
    <property type="match status" value="1"/>
</dbReference>
<dbReference type="Gene3D" id="3.40.50.300">
    <property type="entry name" value="P-loop containing nucleotide triphosphate hydrolases"/>
    <property type="match status" value="2"/>
</dbReference>
<dbReference type="Pfam" id="PF22590">
    <property type="entry name" value="Cas3-like_C_2"/>
    <property type="match status" value="1"/>
</dbReference>
<dbReference type="GO" id="GO:0051607">
    <property type="term" value="P:defense response to virus"/>
    <property type="evidence" value="ECO:0007669"/>
    <property type="project" value="UniProtKB-KW"/>
</dbReference>
<name>A0A292YL80_9BACL</name>
<dbReference type="InterPro" id="IPR027417">
    <property type="entry name" value="P-loop_NTPase"/>
</dbReference>
<dbReference type="PROSITE" id="PS51643">
    <property type="entry name" value="HD_CAS3"/>
    <property type="match status" value="1"/>
</dbReference>
<feature type="domain" description="Helicase ATP-binding" evidence="10">
    <location>
        <begin position="282"/>
        <end position="465"/>
    </location>
</feature>
<keyword evidence="8" id="KW-0067">ATP-binding</keyword>
<evidence type="ECO:0000256" key="9">
    <source>
        <dbReference type="ARBA" id="ARBA00023118"/>
    </source>
</evidence>
<comment type="similarity">
    <text evidence="1">In the N-terminal section; belongs to the CRISPR-associated nuclease Cas3-HD family.</text>
</comment>
<evidence type="ECO:0000256" key="3">
    <source>
        <dbReference type="ARBA" id="ARBA00022722"/>
    </source>
</evidence>
<dbReference type="EMBL" id="BDUF01000061">
    <property type="protein sequence ID" value="GAX90698.1"/>
    <property type="molecule type" value="Genomic_DNA"/>
</dbReference>
<dbReference type="RefSeq" id="WP_096182423.1">
    <property type="nucleotide sequence ID" value="NZ_BDUF01000061.1"/>
</dbReference>
<dbReference type="GO" id="GO:0046872">
    <property type="term" value="F:metal ion binding"/>
    <property type="evidence" value="ECO:0007669"/>
    <property type="project" value="UniProtKB-KW"/>
</dbReference>
<evidence type="ECO:0000259" key="10">
    <source>
        <dbReference type="PROSITE" id="PS51192"/>
    </source>
</evidence>
<dbReference type="AlphaFoldDB" id="A0A292YL80"/>
<dbReference type="PROSITE" id="PS51192">
    <property type="entry name" value="HELICASE_ATP_BIND_1"/>
    <property type="match status" value="1"/>
</dbReference>
<evidence type="ECO:0000256" key="4">
    <source>
        <dbReference type="ARBA" id="ARBA00022723"/>
    </source>
</evidence>
<dbReference type="Gene3D" id="1.10.3210.30">
    <property type="match status" value="1"/>
</dbReference>
<dbReference type="PANTHER" id="PTHR47962:SF5">
    <property type="entry name" value="ATP-DEPENDENT HELICASE LHR-RELATED"/>
    <property type="match status" value="1"/>
</dbReference>
<evidence type="ECO:0000256" key="5">
    <source>
        <dbReference type="ARBA" id="ARBA00022741"/>
    </source>
</evidence>
<dbReference type="GO" id="GO:0005524">
    <property type="term" value="F:ATP binding"/>
    <property type="evidence" value="ECO:0007669"/>
    <property type="project" value="UniProtKB-KW"/>
</dbReference>
<dbReference type="InterPro" id="IPR014001">
    <property type="entry name" value="Helicase_ATP-bd"/>
</dbReference>
<keyword evidence="5" id="KW-0547">Nucleotide-binding</keyword>
<keyword evidence="9" id="KW-0051">Antiviral defense</keyword>
<feature type="domain" description="HD Cas3-type" evidence="11">
    <location>
        <begin position="16"/>
        <end position="229"/>
    </location>
</feature>
<evidence type="ECO:0000256" key="2">
    <source>
        <dbReference type="ARBA" id="ARBA00009046"/>
    </source>
</evidence>
<keyword evidence="6" id="KW-0378">Hydrolase</keyword>
<dbReference type="GO" id="GO:0016887">
    <property type="term" value="F:ATP hydrolysis activity"/>
    <property type="evidence" value="ECO:0007669"/>
    <property type="project" value="TreeGrafter"/>
</dbReference>
<proteinExistence type="inferred from homology"/>
<evidence type="ECO:0000256" key="1">
    <source>
        <dbReference type="ARBA" id="ARBA00006847"/>
    </source>
</evidence>
<dbReference type="PANTHER" id="PTHR47962">
    <property type="entry name" value="ATP-DEPENDENT HELICASE LHR-RELATED-RELATED"/>
    <property type="match status" value="1"/>
</dbReference>
<dbReference type="InterPro" id="IPR006474">
    <property type="entry name" value="Helicase_Cas3_CRISPR-ass_core"/>
</dbReference>
<dbReference type="Pfam" id="PF00270">
    <property type="entry name" value="DEAD"/>
    <property type="match status" value="1"/>
</dbReference>
<evidence type="ECO:0000256" key="7">
    <source>
        <dbReference type="ARBA" id="ARBA00022806"/>
    </source>
</evidence>
<dbReference type="InterPro" id="IPR011545">
    <property type="entry name" value="DEAD/DEAH_box_helicase_dom"/>
</dbReference>
<sequence length="800" mass="90675">MVKVYPLTECIARPRTSESAHLLLDHLQQVAELAVPERRTIEQELSFLAALLHDIGKSHAKWQDYIRKIECGQHLKSPIAHSPLGAALFALFGEHMIKQRAGDRLQDTQLLRHWMLGILDIANHHGNLDDLEIGRLPWGASGYEIGRARLFVDWQGIAHFLSKWFPELLDFLSWDSTQLETWEMKFLMRWDKLVNLQKSNKSNFQSDLAQAAFQSFRLPTGNLIFADRFDAGTLEGNLFDSEQLESGITLYQQVIAQKRQEFSASSLSHLREMIRVQAIASYKAKPDKPFYTLHVPTGTGKTMAALGVALEACKKHGKQRIIYAAPYLSIVSQVVDEIRQATGMEVMQHHSLTWQPENEKEEQDEKSALLMESWQAPIVVTSFNQLFAALFPSRAQQALRIPALKDAILILDEPQIIESAHWKVFLYMLEAASVRMNLQVILVTATMPPYQGVLSSPIHPLAPVLKKNDLPSRYQIEVKKEDWSEREVAEHLLQSYSSGESAAVILNTVQDAALVYQEISRHTSEGLFLCGAMTPLHKQEILQKVKARLKDRIPTLLVSTQVIEAGVDVSFDHLFRAASILPSVLQSAGRINRHGFSGHECGKLTVFRFLRHGEIDTRKYVYKSMIGRKVTDDLLEEGNITAEPDLVIAVENYYRELERRIAEPLAFKLADSAVGEWSSLAGLAPFQETNYHISTFVPYGEHLLLDSVRRRMDKFECSTIEEIYEKYEAGFADSLSFLERKQFFGLMQLFLVSVSRKMAGSRAYSKEGKSIWRLGLDGNIYHPDLGLAHLVGHEDEALFL</sequence>
<dbReference type="NCBIfam" id="TIGR01587">
    <property type="entry name" value="cas3_core"/>
    <property type="match status" value="1"/>
</dbReference>
<keyword evidence="7" id="KW-0347">Helicase</keyword>
<dbReference type="Proteomes" id="UP000217785">
    <property type="component" value="Unassembled WGS sequence"/>
</dbReference>
<dbReference type="NCBIfam" id="TIGR01596">
    <property type="entry name" value="cas3_HD"/>
    <property type="match status" value="1"/>
</dbReference>
<dbReference type="InterPro" id="IPR038257">
    <property type="entry name" value="CRISPR-assoc_Cas3_HD_sf"/>
</dbReference>
<keyword evidence="4" id="KW-0479">Metal-binding</keyword>
<reference evidence="13" key="1">
    <citation type="submission" date="2017-07" db="EMBL/GenBank/DDBJ databases">
        <title>Draft genome sequence of Effusibacillus lacus strain skLN1.</title>
        <authorList>
            <person name="Watanabe M."/>
            <person name="Kojima H."/>
            <person name="Fukui M."/>
        </authorList>
    </citation>
    <scope>NUCLEOTIDE SEQUENCE [LARGE SCALE GENOMIC DNA]</scope>
    <source>
        <strain evidence="13">skLN1</strain>
    </source>
</reference>
<dbReference type="SUPFAM" id="SSF52540">
    <property type="entry name" value="P-loop containing nucleoside triphosphate hydrolases"/>
    <property type="match status" value="1"/>
</dbReference>
<dbReference type="GO" id="GO:0003677">
    <property type="term" value="F:DNA binding"/>
    <property type="evidence" value="ECO:0007669"/>
    <property type="project" value="TreeGrafter"/>
</dbReference>
<dbReference type="InterPro" id="IPR054712">
    <property type="entry name" value="Cas3-like_dom"/>
</dbReference>
<keyword evidence="13" id="KW-1185">Reference proteome</keyword>
<dbReference type="InterPro" id="IPR052511">
    <property type="entry name" value="ATP-dep_Helicase"/>
</dbReference>
<keyword evidence="12" id="KW-0255">Endonuclease</keyword>
<dbReference type="GO" id="GO:0004386">
    <property type="term" value="F:helicase activity"/>
    <property type="evidence" value="ECO:0007669"/>
    <property type="project" value="UniProtKB-KW"/>
</dbReference>
<organism evidence="12 13">
    <name type="scientific">Effusibacillus lacus</name>
    <dbReference type="NCBI Taxonomy" id="1348429"/>
    <lineage>
        <taxon>Bacteria</taxon>
        <taxon>Bacillati</taxon>
        <taxon>Bacillota</taxon>
        <taxon>Bacilli</taxon>
        <taxon>Bacillales</taxon>
        <taxon>Alicyclobacillaceae</taxon>
        <taxon>Effusibacillus</taxon>
    </lineage>
</organism>
<comment type="caution">
    <text evidence="12">The sequence shown here is derived from an EMBL/GenBank/DDBJ whole genome shotgun (WGS) entry which is preliminary data.</text>
</comment>
<gene>
    <name evidence="12" type="ORF">EFBL_2336</name>
</gene>
<accession>A0A292YL80</accession>
<dbReference type="CDD" id="cd09641">
    <property type="entry name" value="Cas3''_I"/>
    <property type="match status" value="1"/>
</dbReference>
<evidence type="ECO:0000259" key="11">
    <source>
        <dbReference type="PROSITE" id="PS51643"/>
    </source>
</evidence>
<dbReference type="InterPro" id="IPR006483">
    <property type="entry name" value="CRISPR-assoc_Cas3_HD"/>
</dbReference>
<protein>
    <submittedName>
        <fullName evidence="12">CRISPR-associated helicase/endonuclease Cas3</fullName>
    </submittedName>
</protein>
<dbReference type="OrthoDB" id="9810236at2"/>
<evidence type="ECO:0000313" key="13">
    <source>
        <dbReference type="Proteomes" id="UP000217785"/>
    </source>
</evidence>
<keyword evidence="3" id="KW-0540">Nuclease</keyword>
<evidence type="ECO:0000256" key="8">
    <source>
        <dbReference type="ARBA" id="ARBA00022840"/>
    </source>
</evidence>
<evidence type="ECO:0000256" key="6">
    <source>
        <dbReference type="ARBA" id="ARBA00022801"/>
    </source>
</evidence>